<dbReference type="InterPro" id="IPR021109">
    <property type="entry name" value="Peptidase_aspartic_dom_sf"/>
</dbReference>
<sequence>MWFRAVLCLIPLFCDCAIVRVPLKPIEPFSFNSSEADVFTGKSSRKWAVQASSASRTIPLRLRNHEDIGFYGEIGIGTPAQKFVVAFQMSESLLWVASSECYAELHAACRTHRLFDHTKSSTCTEGDKQHFKRVYYGDDVAGMLLKDDVTISSVTVKNQTIGAATEIEWRDFASMAFDGVFGLKRKPKSGILYDMYSQGLISEQIFSIYINSKGYNPADSEILFGGINSNRYTGEITWTKLLGTEGWEFNMTSVTVDGVNFCRGGCRAYVESGATVITGPNREISRLNAKLGTMRYADVFIVDCERLHMLPPINFVINGTTLTLTPREYFYKLYLNSDRLCINMVASSGGNNNVWMLGNMFLRKYYTIFDAQRNLTGFAKAKIE</sequence>
<gene>
    <name evidence="8" type="ORF">CDAUBV1_LOCUS9068</name>
</gene>
<evidence type="ECO:0000313" key="9">
    <source>
        <dbReference type="Proteomes" id="UP001497525"/>
    </source>
</evidence>
<proteinExistence type="inferred from homology"/>
<dbReference type="EMBL" id="CAXLJL010000234">
    <property type="protein sequence ID" value="CAL5134984.1"/>
    <property type="molecule type" value="Genomic_DNA"/>
</dbReference>
<dbReference type="PROSITE" id="PS51767">
    <property type="entry name" value="PEPTIDASE_A1"/>
    <property type="match status" value="1"/>
</dbReference>
<evidence type="ECO:0000256" key="3">
    <source>
        <dbReference type="ARBA" id="ARBA00022750"/>
    </source>
</evidence>
<dbReference type="InterPro" id="IPR001461">
    <property type="entry name" value="Aspartic_peptidase_A1"/>
</dbReference>
<feature type="disulfide bond" evidence="5">
    <location>
        <begin position="101"/>
        <end position="109"/>
    </location>
</feature>
<dbReference type="InterPro" id="IPR033121">
    <property type="entry name" value="PEPTIDASE_A1"/>
</dbReference>
<keyword evidence="5" id="KW-1015">Disulfide bond</keyword>
<dbReference type="PANTHER" id="PTHR47966">
    <property type="entry name" value="BETA-SITE APP-CLEAVING ENZYME, ISOFORM A-RELATED"/>
    <property type="match status" value="1"/>
</dbReference>
<feature type="disulfide bond" evidence="5">
    <location>
        <begin position="304"/>
        <end position="341"/>
    </location>
</feature>
<dbReference type="AlphaFoldDB" id="A0AAV2TFX9"/>
<evidence type="ECO:0000256" key="6">
    <source>
        <dbReference type="SAM" id="SignalP"/>
    </source>
</evidence>
<organism evidence="8 9">
    <name type="scientific">Calicophoron daubneyi</name>
    <name type="common">Rumen fluke</name>
    <name type="synonym">Paramphistomum daubneyi</name>
    <dbReference type="NCBI Taxonomy" id="300641"/>
    <lineage>
        <taxon>Eukaryota</taxon>
        <taxon>Metazoa</taxon>
        <taxon>Spiralia</taxon>
        <taxon>Lophotrochozoa</taxon>
        <taxon>Platyhelminthes</taxon>
        <taxon>Trematoda</taxon>
        <taxon>Digenea</taxon>
        <taxon>Plagiorchiida</taxon>
        <taxon>Pronocephalata</taxon>
        <taxon>Paramphistomoidea</taxon>
        <taxon>Paramphistomidae</taxon>
        <taxon>Calicophoron</taxon>
    </lineage>
</organism>
<reference evidence="8" key="1">
    <citation type="submission" date="2024-06" db="EMBL/GenBank/DDBJ databases">
        <authorList>
            <person name="Liu X."/>
            <person name="Lenzi L."/>
            <person name="Haldenby T S."/>
            <person name="Uol C."/>
        </authorList>
    </citation>
    <scope>NUCLEOTIDE SEQUENCE</scope>
</reference>
<dbReference type="SUPFAM" id="SSF50630">
    <property type="entry name" value="Acid proteases"/>
    <property type="match status" value="1"/>
</dbReference>
<evidence type="ECO:0000256" key="2">
    <source>
        <dbReference type="ARBA" id="ARBA00022670"/>
    </source>
</evidence>
<dbReference type="Proteomes" id="UP001497525">
    <property type="component" value="Unassembled WGS sequence"/>
</dbReference>
<keyword evidence="6" id="KW-0732">Signal</keyword>
<dbReference type="Pfam" id="PF00026">
    <property type="entry name" value="Asp"/>
    <property type="match status" value="1"/>
</dbReference>
<evidence type="ECO:0000259" key="7">
    <source>
        <dbReference type="PROSITE" id="PS51767"/>
    </source>
</evidence>
<comment type="caution">
    <text evidence="8">The sequence shown here is derived from an EMBL/GenBank/DDBJ whole genome shotgun (WGS) entry which is preliminary data.</text>
</comment>
<dbReference type="PRINTS" id="PR00792">
    <property type="entry name" value="PEPSIN"/>
</dbReference>
<feature type="domain" description="Peptidase A1" evidence="7">
    <location>
        <begin position="70"/>
        <end position="379"/>
    </location>
</feature>
<keyword evidence="4" id="KW-0378">Hydrolase</keyword>
<dbReference type="FunFam" id="2.40.70.10:FF:000115">
    <property type="entry name" value="Lysosomal aspartic protease"/>
    <property type="match status" value="1"/>
</dbReference>
<keyword evidence="2" id="KW-0645">Protease</keyword>
<dbReference type="GO" id="GO:0006508">
    <property type="term" value="P:proteolysis"/>
    <property type="evidence" value="ECO:0007669"/>
    <property type="project" value="UniProtKB-KW"/>
</dbReference>
<accession>A0AAV2TFX9</accession>
<comment type="similarity">
    <text evidence="1">Belongs to the peptidase A1 family.</text>
</comment>
<name>A0AAV2TFX9_CALDB</name>
<protein>
    <recommendedName>
        <fullName evidence="7">Peptidase A1 domain-containing protein</fullName>
    </recommendedName>
</protein>
<feature type="disulfide bond" evidence="5">
    <location>
        <begin position="262"/>
        <end position="266"/>
    </location>
</feature>
<evidence type="ECO:0000256" key="5">
    <source>
        <dbReference type="PIRSR" id="PIRSR601461-2"/>
    </source>
</evidence>
<feature type="chain" id="PRO_5043797196" description="Peptidase A1 domain-containing protein" evidence="6">
    <location>
        <begin position="17"/>
        <end position="384"/>
    </location>
</feature>
<dbReference type="Gene3D" id="2.40.70.10">
    <property type="entry name" value="Acid Proteases"/>
    <property type="match status" value="2"/>
</dbReference>
<keyword evidence="3" id="KW-0064">Aspartyl protease</keyword>
<evidence type="ECO:0000313" key="8">
    <source>
        <dbReference type="EMBL" id="CAL5134984.1"/>
    </source>
</evidence>
<evidence type="ECO:0000256" key="4">
    <source>
        <dbReference type="ARBA" id="ARBA00022801"/>
    </source>
</evidence>
<dbReference type="GO" id="GO:0004190">
    <property type="term" value="F:aspartic-type endopeptidase activity"/>
    <property type="evidence" value="ECO:0007669"/>
    <property type="project" value="UniProtKB-KW"/>
</dbReference>
<evidence type="ECO:0000256" key="1">
    <source>
        <dbReference type="ARBA" id="ARBA00007447"/>
    </source>
</evidence>
<feature type="signal peptide" evidence="6">
    <location>
        <begin position="1"/>
        <end position="16"/>
    </location>
</feature>